<dbReference type="InterPro" id="IPR001806">
    <property type="entry name" value="Small_GTPase"/>
</dbReference>
<dbReference type="NCBIfam" id="TIGR00231">
    <property type="entry name" value="small_GTP"/>
    <property type="match status" value="1"/>
</dbReference>
<keyword evidence="6" id="KW-0378">Hydrolase</keyword>
<dbReference type="Proteomes" id="UP000521943">
    <property type="component" value="Unassembled WGS sequence"/>
</dbReference>
<accession>A0A8H6HRX8</accession>
<evidence type="ECO:0000313" key="7">
    <source>
        <dbReference type="Proteomes" id="UP000521943"/>
    </source>
</evidence>
<evidence type="ECO:0000256" key="2">
    <source>
        <dbReference type="ARBA" id="ARBA00022741"/>
    </source>
</evidence>
<comment type="similarity">
    <text evidence="1">Belongs to the small GTPase superfamily. Rab family.</text>
</comment>
<keyword evidence="2" id="KW-0547">Nucleotide-binding</keyword>
<dbReference type="SMART" id="SM00175">
    <property type="entry name" value="RAB"/>
    <property type="match status" value="1"/>
</dbReference>
<dbReference type="Pfam" id="PF00071">
    <property type="entry name" value="Ras"/>
    <property type="match status" value="1"/>
</dbReference>
<dbReference type="AlphaFoldDB" id="A0A8H6HRX8"/>
<dbReference type="GO" id="GO:0032889">
    <property type="term" value="P:regulation of vacuole fusion, non-autophagic"/>
    <property type="evidence" value="ECO:0007669"/>
    <property type="project" value="TreeGrafter"/>
</dbReference>
<dbReference type="GO" id="GO:0003924">
    <property type="term" value="F:GTPase activity"/>
    <property type="evidence" value="ECO:0007669"/>
    <property type="project" value="InterPro"/>
</dbReference>
<feature type="region of interest" description="Disordered" evidence="5">
    <location>
        <begin position="151"/>
        <end position="213"/>
    </location>
</feature>
<dbReference type="SMART" id="SM00174">
    <property type="entry name" value="RHO"/>
    <property type="match status" value="1"/>
</dbReference>
<evidence type="ECO:0000256" key="5">
    <source>
        <dbReference type="SAM" id="MobiDB-lite"/>
    </source>
</evidence>
<keyword evidence="4" id="KW-0636">Prenylation</keyword>
<dbReference type="PANTHER" id="PTHR47981:SF20">
    <property type="entry name" value="RAS-RELATED PROTEIN RAB-7A"/>
    <property type="match status" value="1"/>
</dbReference>
<dbReference type="Gene3D" id="3.40.50.300">
    <property type="entry name" value="P-loop containing nucleotide triphosphate hydrolases"/>
    <property type="match status" value="1"/>
</dbReference>
<comment type="caution">
    <text evidence="6">The sequence shown here is derived from an EMBL/GenBank/DDBJ whole genome shotgun (WGS) entry which is preliminary data.</text>
</comment>
<feature type="region of interest" description="Disordered" evidence="5">
    <location>
        <begin position="238"/>
        <end position="274"/>
    </location>
</feature>
<proteinExistence type="inferred from homology"/>
<dbReference type="PROSITE" id="PS51419">
    <property type="entry name" value="RAB"/>
    <property type="match status" value="1"/>
</dbReference>
<keyword evidence="4" id="KW-0449">Lipoprotein</keyword>
<name>A0A8H6HRX8_9AGAR</name>
<dbReference type="OrthoDB" id="9989112at2759"/>
<dbReference type="SMART" id="SM00173">
    <property type="entry name" value="RAS"/>
    <property type="match status" value="1"/>
</dbReference>
<feature type="compositionally biased region" description="Polar residues" evidence="5">
    <location>
        <begin position="151"/>
        <end position="166"/>
    </location>
</feature>
<sequence>MPTVKLVVVGSSGVGKTSLRGQYISGRFSNGYRATIGADFITKTLPHPTNPGETVVLQIWDTAGQERFSSLSSAFFRGADAALLMFDVNAPETMISLKKWWAEFKERAPLDERDVEDYCCVVVGNKIDLKGENPCVSEPQALAFLDELVPPSQQTEPSQGTTPAETSSVPPPSSPKPIRSEAIAVASGSSSSYAPKHTLTKSRTRSPSRFYGTATSTRTTLTIYHTPSSSLFDTFHSARTSPESMPRSLAGSSVLSRGRRQTKLSTGSSSSGVTITPRTFAREQPSPPISDIIITLPDDEFNSTTIPSSSPLPSPIPDRGPKLFFTSAKTGEGVSDVFEYIAQRVVKKWAYDERMDERMLHYREGSGDDTVRLGLRNTDRKSSRCC</sequence>
<evidence type="ECO:0000313" key="6">
    <source>
        <dbReference type="EMBL" id="KAF6752064.1"/>
    </source>
</evidence>
<organism evidence="6 7">
    <name type="scientific">Ephemerocybe angulata</name>
    <dbReference type="NCBI Taxonomy" id="980116"/>
    <lineage>
        <taxon>Eukaryota</taxon>
        <taxon>Fungi</taxon>
        <taxon>Dikarya</taxon>
        <taxon>Basidiomycota</taxon>
        <taxon>Agaricomycotina</taxon>
        <taxon>Agaricomycetes</taxon>
        <taxon>Agaricomycetidae</taxon>
        <taxon>Agaricales</taxon>
        <taxon>Agaricineae</taxon>
        <taxon>Psathyrellaceae</taxon>
        <taxon>Ephemerocybe</taxon>
    </lineage>
</organism>
<dbReference type="GO" id="GO:0005770">
    <property type="term" value="C:late endosome"/>
    <property type="evidence" value="ECO:0007669"/>
    <property type="project" value="TreeGrafter"/>
</dbReference>
<dbReference type="InterPro" id="IPR027417">
    <property type="entry name" value="P-loop_NTPase"/>
</dbReference>
<dbReference type="GO" id="GO:0000329">
    <property type="term" value="C:fungal-type vacuole membrane"/>
    <property type="evidence" value="ECO:0007669"/>
    <property type="project" value="TreeGrafter"/>
</dbReference>
<gene>
    <name evidence="6" type="ORF">DFP72DRAFT_991156</name>
</gene>
<evidence type="ECO:0000256" key="3">
    <source>
        <dbReference type="ARBA" id="ARBA00023134"/>
    </source>
</evidence>
<dbReference type="SUPFAM" id="SSF52540">
    <property type="entry name" value="P-loop containing nucleoside triphosphate hydrolases"/>
    <property type="match status" value="1"/>
</dbReference>
<dbReference type="PROSITE" id="PS51421">
    <property type="entry name" value="RAS"/>
    <property type="match status" value="1"/>
</dbReference>
<feature type="compositionally biased region" description="Low complexity" evidence="5">
    <location>
        <begin position="265"/>
        <end position="274"/>
    </location>
</feature>
<dbReference type="InterPro" id="IPR005225">
    <property type="entry name" value="Small_GTP-bd"/>
</dbReference>
<evidence type="ECO:0000256" key="1">
    <source>
        <dbReference type="ARBA" id="ARBA00006270"/>
    </source>
</evidence>
<protein>
    <submittedName>
        <fullName evidence="6">P-loop containing nucleoside triphosphate hydrolase protein</fullName>
    </submittedName>
</protein>
<dbReference type="PRINTS" id="PR00449">
    <property type="entry name" value="RASTRNSFRMNG"/>
</dbReference>
<keyword evidence="3" id="KW-0342">GTP-binding</keyword>
<dbReference type="PANTHER" id="PTHR47981">
    <property type="entry name" value="RAB FAMILY"/>
    <property type="match status" value="1"/>
</dbReference>
<keyword evidence="7" id="KW-1185">Reference proteome</keyword>
<evidence type="ECO:0000256" key="4">
    <source>
        <dbReference type="ARBA" id="ARBA00023289"/>
    </source>
</evidence>
<reference evidence="6 7" key="1">
    <citation type="submission" date="2020-07" db="EMBL/GenBank/DDBJ databases">
        <title>Comparative genomics of pyrophilous fungi reveals a link between fire events and developmental genes.</title>
        <authorList>
            <consortium name="DOE Joint Genome Institute"/>
            <person name="Steindorff A.S."/>
            <person name="Carver A."/>
            <person name="Calhoun S."/>
            <person name="Stillman K."/>
            <person name="Liu H."/>
            <person name="Lipzen A."/>
            <person name="Pangilinan J."/>
            <person name="Labutti K."/>
            <person name="Bruns T.D."/>
            <person name="Grigoriev I.V."/>
        </authorList>
    </citation>
    <scope>NUCLEOTIDE SEQUENCE [LARGE SCALE GENOMIC DNA]</scope>
    <source>
        <strain evidence="6 7">CBS 144469</strain>
    </source>
</reference>
<dbReference type="GO" id="GO:0005525">
    <property type="term" value="F:GTP binding"/>
    <property type="evidence" value="ECO:0007669"/>
    <property type="project" value="UniProtKB-KW"/>
</dbReference>
<dbReference type="FunFam" id="3.40.50.300:FF:001447">
    <property type="entry name" value="Ras-related protein Rab-1B"/>
    <property type="match status" value="1"/>
</dbReference>
<dbReference type="EMBL" id="JACGCI010000046">
    <property type="protein sequence ID" value="KAF6752064.1"/>
    <property type="molecule type" value="Genomic_DNA"/>
</dbReference>